<dbReference type="EMBL" id="LFYR01000691">
    <property type="protein sequence ID" value="KMZ71057.1"/>
    <property type="molecule type" value="Genomic_DNA"/>
</dbReference>
<evidence type="ECO:0000313" key="2">
    <source>
        <dbReference type="Proteomes" id="UP000036987"/>
    </source>
</evidence>
<organism evidence="1 2">
    <name type="scientific">Zostera marina</name>
    <name type="common">Eelgrass</name>
    <dbReference type="NCBI Taxonomy" id="29655"/>
    <lineage>
        <taxon>Eukaryota</taxon>
        <taxon>Viridiplantae</taxon>
        <taxon>Streptophyta</taxon>
        <taxon>Embryophyta</taxon>
        <taxon>Tracheophyta</taxon>
        <taxon>Spermatophyta</taxon>
        <taxon>Magnoliopsida</taxon>
        <taxon>Liliopsida</taxon>
        <taxon>Zosteraceae</taxon>
        <taxon>Zostera</taxon>
    </lineage>
</organism>
<accession>A0A0K9PS62</accession>
<dbReference type="AlphaFoldDB" id="A0A0K9PS62"/>
<evidence type="ECO:0000313" key="1">
    <source>
        <dbReference type="EMBL" id="KMZ71057.1"/>
    </source>
</evidence>
<name>A0A0K9PS62_ZOSMR</name>
<reference evidence="2" key="1">
    <citation type="journal article" date="2016" name="Nature">
        <title>The genome of the seagrass Zostera marina reveals angiosperm adaptation to the sea.</title>
        <authorList>
            <person name="Olsen J.L."/>
            <person name="Rouze P."/>
            <person name="Verhelst B."/>
            <person name="Lin Y.-C."/>
            <person name="Bayer T."/>
            <person name="Collen J."/>
            <person name="Dattolo E."/>
            <person name="De Paoli E."/>
            <person name="Dittami S."/>
            <person name="Maumus F."/>
            <person name="Michel G."/>
            <person name="Kersting A."/>
            <person name="Lauritano C."/>
            <person name="Lohaus R."/>
            <person name="Toepel M."/>
            <person name="Tonon T."/>
            <person name="Vanneste K."/>
            <person name="Amirebrahimi M."/>
            <person name="Brakel J."/>
            <person name="Bostroem C."/>
            <person name="Chovatia M."/>
            <person name="Grimwood J."/>
            <person name="Jenkins J.W."/>
            <person name="Jueterbock A."/>
            <person name="Mraz A."/>
            <person name="Stam W.T."/>
            <person name="Tice H."/>
            <person name="Bornberg-Bauer E."/>
            <person name="Green P.J."/>
            <person name="Pearson G.A."/>
            <person name="Procaccini G."/>
            <person name="Duarte C.M."/>
            <person name="Schmutz J."/>
            <person name="Reusch T.B.H."/>
            <person name="Van de Peer Y."/>
        </authorList>
    </citation>
    <scope>NUCLEOTIDE SEQUENCE [LARGE SCALE GENOMIC DNA]</scope>
    <source>
        <strain evidence="2">cv. Finnish</strain>
    </source>
</reference>
<protein>
    <submittedName>
        <fullName evidence="1">Uncharacterized protein</fullName>
    </submittedName>
</protein>
<sequence length="27" mass="3094">MADFRHDFGEEIAAALRLSPRRFSTSL</sequence>
<proteinExistence type="predicted"/>
<keyword evidence="2" id="KW-1185">Reference proteome</keyword>
<dbReference type="Proteomes" id="UP000036987">
    <property type="component" value="Unassembled WGS sequence"/>
</dbReference>
<comment type="caution">
    <text evidence="1">The sequence shown here is derived from an EMBL/GenBank/DDBJ whole genome shotgun (WGS) entry which is preliminary data.</text>
</comment>
<gene>
    <name evidence="1" type="ORF">ZOSMA_189G00180</name>
</gene>